<feature type="compositionally biased region" description="Low complexity" evidence="1">
    <location>
        <begin position="38"/>
        <end position="51"/>
    </location>
</feature>
<dbReference type="InParanoid" id="A0A401H318"/>
<feature type="compositionally biased region" description="Basic and acidic residues" evidence="1">
    <location>
        <begin position="107"/>
        <end position="124"/>
    </location>
</feature>
<keyword evidence="3" id="KW-1185">Reference proteome</keyword>
<dbReference type="RefSeq" id="XP_027619740.1">
    <property type="nucleotide sequence ID" value="XM_027763939.1"/>
</dbReference>
<accession>A0A401H318</accession>
<feature type="compositionally biased region" description="Pro residues" evidence="1">
    <location>
        <begin position="60"/>
        <end position="69"/>
    </location>
</feature>
<protein>
    <submittedName>
        <fullName evidence="2">Uncharacterized protein</fullName>
    </submittedName>
</protein>
<name>A0A401H318_9APHY</name>
<evidence type="ECO:0000313" key="3">
    <source>
        <dbReference type="Proteomes" id="UP000287166"/>
    </source>
</evidence>
<proteinExistence type="predicted"/>
<dbReference type="OrthoDB" id="2803382at2759"/>
<dbReference type="GeneID" id="38785744"/>
<dbReference type="AlphaFoldDB" id="A0A401H318"/>
<evidence type="ECO:0000256" key="1">
    <source>
        <dbReference type="SAM" id="MobiDB-lite"/>
    </source>
</evidence>
<dbReference type="EMBL" id="BFAD01000014">
    <property type="protein sequence ID" value="GBE88827.1"/>
    <property type="molecule type" value="Genomic_DNA"/>
</dbReference>
<sequence>MDPIPRRLSRLMALERTARWVEMQAAESDHAPRPPSPSSTRQSPSTRTTTTSDRKSLPQHPSPPNPAPSMPRRHSDAPAKSAALLPFPQSPPGSGYPMSLEMGPPRADVDSDKASSADRGCHRT</sequence>
<organism evidence="2 3">
    <name type="scientific">Sparassis crispa</name>
    <dbReference type="NCBI Taxonomy" id="139825"/>
    <lineage>
        <taxon>Eukaryota</taxon>
        <taxon>Fungi</taxon>
        <taxon>Dikarya</taxon>
        <taxon>Basidiomycota</taxon>
        <taxon>Agaricomycotina</taxon>
        <taxon>Agaricomycetes</taxon>
        <taxon>Polyporales</taxon>
        <taxon>Sparassidaceae</taxon>
        <taxon>Sparassis</taxon>
    </lineage>
</organism>
<gene>
    <name evidence="2" type="ORF">SCP_1402340</name>
</gene>
<dbReference type="Proteomes" id="UP000287166">
    <property type="component" value="Unassembled WGS sequence"/>
</dbReference>
<feature type="region of interest" description="Disordered" evidence="1">
    <location>
        <begin position="22"/>
        <end position="124"/>
    </location>
</feature>
<comment type="caution">
    <text evidence="2">The sequence shown here is derived from an EMBL/GenBank/DDBJ whole genome shotgun (WGS) entry which is preliminary data.</text>
</comment>
<reference evidence="2 3" key="1">
    <citation type="journal article" date="2018" name="Sci. Rep.">
        <title>Genome sequence of the cauliflower mushroom Sparassis crispa (Hanabiratake) and its association with beneficial usage.</title>
        <authorList>
            <person name="Kiyama R."/>
            <person name="Furutani Y."/>
            <person name="Kawaguchi K."/>
            <person name="Nakanishi T."/>
        </authorList>
    </citation>
    <scope>NUCLEOTIDE SEQUENCE [LARGE SCALE GENOMIC DNA]</scope>
</reference>
<evidence type="ECO:0000313" key="2">
    <source>
        <dbReference type="EMBL" id="GBE88827.1"/>
    </source>
</evidence>